<feature type="region of interest" description="Disordered" evidence="2">
    <location>
        <begin position="310"/>
        <end position="338"/>
    </location>
</feature>
<dbReference type="KEGG" id="spir:CWM47_21595"/>
<sequence length="338" mass="38962">MRIPKRHGSGPTSSLSYFWLGFFLLSLWVSPVRAQVYDPSNPTPGTGNTINDLPDPMYVHTDWGSSLDVQTKVDNILRVRGGEIMSGLQDYQVELTDLLIDKLKDELVKMFADMMPIGSMAEKIISAYQKKKDENLAKAIDRVKVLSRNSLNKQLKTKYQDFKVNYARMNAKWKSLPELKNSVADHLSESEYDKLWGEHVVVMDGFKDEDTHSKLKWLYPEIDPNAPGNKVEHGWHAFVSDAVVMDDAKKYKELLKTISNKEYDNDAMEENEMVAYSHYDRMVMKRAILDRMRERVRNLQGINKKVNQHIQGSMRKDQRKQLTDALGGKDTYMPLPKK</sequence>
<evidence type="ECO:0000313" key="4">
    <source>
        <dbReference type="Proteomes" id="UP000232883"/>
    </source>
</evidence>
<organism evidence="3 4">
    <name type="scientific">Spirosoma pollinicola</name>
    <dbReference type="NCBI Taxonomy" id="2057025"/>
    <lineage>
        <taxon>Bacteria</taxon>
        <taxon>Pseudomonadati</taxon>
        <taxon>Bacteroidota</taxon>
        <taxon>Cytophagia</taxon>
        <taxon>Cytophagales</taxon>
        <taxon>Cytophagaceae</taxon>
        <taxon>Spirosoma</taxon>
    </lineage>
</organism>
<protein>
    <submittedName>
        <fullName evidence="3">Uncharacterized protein</fullName>
    </submittedName>
</protein>
<name>A0A2K8Z2V0_9BACT</name>
<keyword evidence="4" id="KW-1185">Reference proteome</keyword>
<evidence type="ECO:0000313" key="3">
    <source>
        <dbReference type="EMBL" id="AUD04202.1"/>
    </source>
</evidence>
<dbReference type="EMBL" id="CP025096">
    <property type="protein sequence ID" value="AUD04202.1"/>
    <property type="molecule type" value="Genomic_DNA"/>
</dbReference>
<dbReference type="AlphaFoldDB" id="A0A2K8Z2V0"/>
<accession>A0A2K8Z2V0</accession>
<evidence type="ECO:0000256" key="1">
    <source>
        <dbReference type="SAM" id="Coils"/>
    </source>
</evidence>
<dbReference type="Proteomes" id="UP000232883">
    <property type="component" value="Chromosome"/>
</dbReference>
<gene>
    <name evidence="3" type="ORF">CWM47_21595</name>
</gene>
<feature type="coiled-coil region" evidence="1">
    <location>
        <begin position="251"/>
        <end position="309"/>
    </location>
</feature>
<keyword evidence="1" id="KW-0175">Coiled coil</keyword>
<reference evidence="3 4" key="1">
    <citation type="submission" date="2017-11" db="EMBL/GenBank/DDBJ databases">
        <title>Taxonomic description and genome sequences of Spirosoma HA7 sp. nov., isolated from pollen microhabitat of Corylus avellana.</title>
        <authorList>
            <person name="Ambika Manirajan B."/>
            <person name="Suarez C."/>
            <person name="Ratering S."/>
            <person name="Geissler-Plaum R."/>
            <person name="Cardinale M."/>
            <person name="Sylvia S."/>
        </authorList>
    </citation>
    <scope>NUCLEOTIDE SEQUENCE [LARGE SCALE GENOMIC DNA]</scope>
    <source>
        <strain evidence="3 4">HA7</strain>
    </source>
</reference>
<proteinExistence type="predicted"/>
<dbReference type="RefSeq" id="WP_100990268.1">
    <property type="nucleotide sequence ID" value="NZ_CP025096.1"/>
</dbReference>
<evidence type="ECO:0000256" key="2">
    <source>
        <dbReference type="SAM" id="MobiDB-lite"/>
    </source>
</evidence>